<evidence type="ECO:0000256" key="6">
    <source>
        <dbReference type="SAM" id="Phobius"/>
    </source>
</evidence>
<proteinExistence type="predicted"/>
<evidence type="ECO:0000256" key="3">
    <source>
        <dbReference type="ARBA" id="ARBA00022989"/>
    </source>
</evidence>
<feature type="transmembrane region" description="Helical" evidence="6">
    <location>
        <begin position="71"/>
        <end position="89"/>
    </location>
</feature>
<comment type="caution">
    <text evidence="8">The sequence shown here is derived from an EMBL/GenBank/DDBJ whole genome shotgun (WGS) entry which is preliminary data.</text>
</comment>
<feature type="domain" description="Bicarbonate transporter-like transmembrane" evidence="7">
    <location>
        <begin position="41"/>
        <end position="209"/>
    </location>
</feature>
<evidence type="ECO:0000256" key="1">
    <source>
        <dbReference type="ARBA" id="ARBA00004141"/>
    </source>
</evidence>
<dbReference type="EMBL" id="JAGMVJ010000014">
    <property type="protein sequence ID" value="KAH7082127.1"/>
    <property type="molecule type" value="Genomic_DNA"/>
</dbReference>
<feature type="transmembrane region" description="Helical" evidence="6">
    <location>
        <begin position="485"/>
        <end position="502"/>
    </location>
</feature>
<comment type="subcellular location">
    <subcellularLocation>
        <location evidence="1">Membrane</location>
        <topology evidence="1">Multi-pass membrane protein</topology>
    </subcellularLocation>
</comment>
<dbReference type="Proteomes" id="UP000813461">
    <property type="component" value="Unassembled WGS sequence"/>
</dbReference>
<gene>
    <name evidence="8" type="ORF">FB567DRAFT_474368</name>
</gene>
<reference evidence="8" key="1">
    <citation type="journal article" date="2021" name="Nat. Commun.">
        <title>Genetic determinants of endophytism in the Arabidopsis root mycobiome.</title>
        <authorList>
            <person name="Mesny F."/>
            <person name="Miyauchi S."/>
            <person name="Thiergart T."/>
            <person name="Pickel B."/>
            <person name="Atanasova L."/>
            <person name="Karlsson M."/>
            <person name="Huettel B."/>
            <person name="Barry K.W."/>
            <person name="Haridas S."/>
            <person name="Chen C."/>
            <person name="Bauer D."/>
            <person name="Andreopoulos W."/>
            <person name="Pangilinan J."/>
            <person name="LaButti K."/>
            <person name="Riley R."/>
            <person name="Lipzen A."/>
            <person name="Clum A."/>
            <person name="Drula E."/>
            <person name="Henrissat B."/>
            <person name="Kohler A."/>
            <person name="Grigoriev I.V."/>
            <person name="Martin F.M."/>
            <person name="Hacquard S."/>
        </authorList>
    </citation>
    <scope>NUCLEOTIDE SEQUENCE</scope>
    <source>
        <strain evidence="8">MPI-SDFR-AT-0120</strain>
    </source>
</reference>
<dbReference type="GO" id="GO:0006820">
    <property type="term" value="P:monoatomic anion transport"/>
    <property type="evidence" value="ECO:0007669"/>
    <property type="project" value="InterPro"/>
</dbReference>
<protein>
    <submittedName>
        <fullName evidence="8">HCO3 transporter family-domain-containing protein</fullName>
    </submittedName>
</protein>
<dbReference type="AlphaFoldDB" id="A0A8K0R198"/>
<sequence>MVSDKTKDLEGNTLGRIKTTESYTFQGQKGWRRWRILRPGRGMYHDVKRRLPYYWSDIKDALTYRAFASTVRMYFVNVLPAIAFTLDMYRRTGEFFGINEALFSSALAAMVFSLLACQPLTIVGVTGLIALFNYTIYDIITMYDPSIYPAFTAWVGIWAAIFHWVVAFGNLSDYMAYVTDFSSETFGMYVGIIYCIKGVEELVYLFEPTTIAGGYLSVVIAILYFGSVYGLQKLGSSTLWKPGLRGFLADYAFAFPTFFWVGFYYFPGRLANTEIYRVPIVGAFEPTQPRNWVIDFWNLDAKWVFVAVPFGFLMMLLFYYDHNVSSLTAQARQFPLKKPAGFHWDFFLLGCTCFVGGVLGLPLPNGLVPQAPVHTDSLTVYETKLEITETKDGDEIRKPKVEATAVVEQRVSHFLMGMAIWGTMTGPLLTILHTMPAAVFAGVFFVVGWGSIESNGILQKFKYLNSEQRFIQRSNPLSKVAHKKIWLFIGIQAFGVACTVAISQTIAAIGFPVLIIALIPLRTFLMPKWFSSHELGILDALTATNPAVLVSFGGTPAGMTKDEPEMEQHGVTRGRSTSTRRQRAGS</sequence>
<organism evidence="8 9">
    <name type="scientific">Paraphoma chrysanthemicola</name>
    <dbReference type="NCBI Taxonomy" id="798071"/>
    <lineage>
        <taxon>Eukaryota</taxon>
        <taxon>Fungi</taxon>
        <taxon>Dikarya</taxon>
        <taxon>Ascomycota</taxon>
        <taxon>Pezizomycotina</taxon>
        <taxon>Dothideomycetes</taxon>
        <taxon>Pleosporomycetidae</taxon>
        <taxon>Pleosporales</taxon>
        <taxon>Pleosporineae</taxon>
        <taxon>Phaeosphaeriaceae</taxon>
        <taxon>Paraphoma</taxon>
    </lineage>
</organism>
<evidence type="ECO:0000256" key="2">
    <source>
        <dbReference type="ARBA" id="ARBA00022692"/>
    </source>
</evidence>
<dbReference type="PANTHER" id="PTHR11453">
    <property type="entry name" value="ANION EXCHANGE PROTEIN"/>
    <property type="match status" value="1"/>
</dbReference>
<keyword evidence="3 6" id="KW-1133">Transmembrane helix</keyword>
<keyword evidence="9" id="KW-1185">Reference proteome</keyword>
<dbReference type="GO" id="GO:0050801">
    <property type="term" value="P:monoatomic ion homeostasis"/>
    <property type="evidence" value="ECO:0007669"/>
    <property type="project" value="TreeGrafter"/>
</dbReference>
<dbReference type="GO" id="GO:0046713">
    <property type="term" value="P:borate transport"/>
    <property type="evidence" value="ECO:0007669"/>
    <property type="project" value="TreeGrafter"/>
</dbReference>
<feature type="region of interest" description="Disordered" evidence="5">
    <location>
        <begin position="558"/>
        <end position="586"/>
    </location>
</feature>
<dbReference type="Gene3D" id="1.10.287.570">
    <property type="entry name" value="Helical hairpin bin"/>
    <property type="match status" value="1"/>
</dbReference>
<name>A0A8K0R198_9PLEO</name>
<keyword evidence="4 6" id="KW-0472">Membrane</keyword>
<dbReference type="PANTHER" id="PTHR11453:SF38">
    <property type="entry name" value="ANION TRANSPORTER (EUROFUNG)"/>
    <property type="match status" value="1"/>
</dbReference>
<dbReference type="GO" id="GO:0005886">
    <property type="term" value="C:plasma membrane"/>
    <property type="evidence" value="ECO:0007669"/>
    <property type="project" value="TreeGrafter"/>
</dbReference>
<feature type="domain" description="Bicarbonate transporter-like transmembrane" evidence="7">
    <location>
        <begin position="216"/>
        <end position="541"/>
    </location>
</feature>
<feature type="transmembrane region" description="Helical" evidence="6">
    <location>
        <begin position="341"/>
        <end position="363"/>
    </location>
</feature>
<evidence type="ECO:0000256" key="4">
    <source>
        <dbReference type="ARBA" id="ARBA00023136"/>
    </source>
</evidence>
<feature type="compositionally biased region" description="Basic and acidic residues" evidence="5">
    <location>
        <begin position="560"/>
        <end position="570"/>
    </location>
</feature>
<dbReference type="InterPro" id="IPR011531">
    <property type="entry name" value="HCO3_transpt-like_TM_dom"/>
</dbReference>
<keyword evidence="2 6" id="KW-0812">Transmembrane</keyword>
<feature type="transmembrane region" description="Helical" evidence="6">
    <location>
        <begin position="101"/>
        <end position="134"/>
    </location>
</feature>
<dbReference type="OrthoDB" id="1735926at2759"/>
<evidence type="ECO:0000313" key="9">
    <source>
        <dbReference type="Proteomes" id="UP000813461"/>
    </source>
</evidence>
<evidence type="ECO:0000259" key="7">
    <source>
        <dbReference type="Pfam" id="PF00955"/>
    </source>
</evidence>
<evidence type="ECO:0000313" key="8">
    <source>
        <dbReference type="EMBL" id="KAH7082127.1"/>
    </source>
</evidence>
<dbReference type="GO" id="GO:0005452">
    <property type="term" value="F:solute:inorganic anion antiporter activity"/>
    <property type="evidence" value="ECO:0007669"/>
    <property type="project" value="InterPro"/>
</dbReference>
<evidence type="ECO:0000256" key="5">
    <source>
        <dbReference type="SAM" id="MobiDB-lite"/>
    </source>
</evidence>
<accession>A0A8K0R198</accession>
<dbReference type="InterPro" id="IPR003020">
    <property type="entry name" value="HCO3_transpt_euk"/>
</dbReference>
<dbReference type="Pfam" id="PF00955">
    <property type="entry name" value="HCO3_cotransp"/>
    <property type="match status" value="2"/>
</dbReference>
<feature type="transmembrane region" description="Helical" evidence="6">
    <location>
        <begin position="301"/>
        <end position="320"/>
    </location>
</feature>
<feature type="transmembrane region" description="Helical" evidence="6">
    <location>
        <begin position="146"/>
        <end position="166"/>
    </location>
</feature>
<feature type="transmembrane region" description="Helical" evidence="6">
    <location>
        <begin position="431"/>
        <end position="452"/>
    </location>
</feature>
<feature type="transmembrane region" description="Helical" evidence="6">
    <location>
        <begin position="243"/>
        <end position="266"/>
    </location>
</feature>
<feature type="transmembrane region" description="Helical" evidence="6">
    <location>
        <begin position="212"/>
        <end position="231"/>
    </location>
</feature>